<evidence type="ECO:0000259" key="4">
    <source>
        <dbReference type="Pfam" id="PF15927"/>
    </source>
</evidence>
<feature type="compositionally biased region" description="Basic and acidic residues" evidence="3">
    <location>
        <begin position="337"/>
        <end position="350"/>
    </location>
</feature>
<dbReference type="AlphaFoldDB" id="A0A067RER3"/>
<sequence>MNMFVEDSKKKVSKKEKLRLSAELSEQQRIEQEKERQRLIQEEKARVEKDQIAAKEKAKQDVAEQAQRVVQLQETISVFKTFSEQMYEIKLEKRAKQEWEQYMKCDGLPDPASLSEMNTYIYLWRSVKERGILEDVVKKTTEVLGLLGAIQELIDNPLNVTSRHVENWKEVRNDVQKEQQFNLDRASYLILRNIKEKMQLRGLNEVHYMQKFDDFVLSLWSQLPLPTPLVPLPKTERPPLSCDFVDVGVAVSLPDSLLDVLLVIRVMLVKYDHFSDLCPSSVPNPLSEEEQKDLYEISLMEWDAKHELQVMVDEENDRRAKLAAKIAAIKPASSTTDDSRHSKSVSKDGRPTSQTALEAELLELQQIQQTPVKTASEIYAEQEDERQATVKLQYHVKLKPFELNLRKYMILGGVYHIDLLQQPPQPQILHDNSVITVRHETWSVSVKGEWKLMVYENRLLRLEKSA</sequence>
<evidence type="ECO:0000256" key="3">
    <source>
        <dbReference type="SAM" id="MobiDB-lite"/>
    </source>
</evidence>
<evidence type="ECO:0000256" key="2">
    <source>
        <dbReference type="SAM" id="Coils"/>
    </source>
</evidence>
<dbReference type="InParanoid" id="A0A067RER3"/>
<proteinExistence type="inferred from homology"/>
<dbReference type="GO" id="GO:0005930">
    <property type="term" value="C:axoneme"/>
    <property type="evidence" value="ECO:0007669"/>
    <property type="project" value="TreeGrafter"/>
</dbReference>
<dbReference type="PANTHER" id="PTHR20929">
    <property type="entry name" value="LUNG ADENOMA SUSCEPTIBILITY 1-RELATED"/>
    <property type="match status" value="1"/>
</dbReference>
<evidence type="ECO:0000313" key="5">
    <source>
        <dbReference type="EMBL" id="KDR17392.1"/>
    </source>
</evidence>
<feature type="region of interest" description="Disordered" evidence="3">
    <location>
        <begin position="331"/>
        <end position="352"/>
    </location>
</feature>
<dbReference type="eggNOG" id="ENOG502S90Z">
    <property type="taxonomic scope" value="Eukaryota"/>
</dbReference>
<comment type="similarity">
    <text evidence="1">Belongs to the DNAI7 family.</text>
</comment>
<dbReference type="InterPro" id="IPR031826">
    <property type="entry name" value="IC97/Casc1_N"/>
</dbReference>
<dbReference type="InterPro" id="IPR023247">
    <property type="entry name" value="IC97/Dnai7-like"/>
</dbReference>
<evidence type="ECO:0000313" key="6">
    <source>
        <dbReference type="Proteomes" id="UP000027135"/>
    </source>
</evidence>
<dbReference type="Pfam" id="PF15927">
    <property type="entry name" value="Casc1_N"/>
    <property type="match status" value="1"/>
</dbReference>
<protein>
    <submittedName>
        <fullName evidence="5">Axonemal 84 kDa protein</fullName>
    </submittedName>
</protein>
<dbReference type="OMA" id="TICAVRV"/>
<keyword evidence="6" id="KW-1185">Reference proteome</keyword>
<feature type="coiled-coil region" evidence="2">
    <location>
        <begin position="15"/>
        <end position="75"/>
    </location>
</feature>
<dbReference type="PANTHER" id="PTHR20929:SF11">
    <property type="entry name" value="DYNEIN AXONEMAL INTERMEDIATE CHAIN 7"/>
    <property type="match status" value="1"/>
</dbReference>
<evidence type="ECO:0000256" key="1">
    <source>
        <dbReference type="ARBA" id="ARBA00024332"/>
    </source>
</evidence>
<accession>A0A067RER3</accession>
<organism evidence="5 6">
    <name type="scientific">Zootermopsis nevadensis</name>
    <name type="common">Dampwood termite</name>
    <dbReference type="NCBI Taxonomy" id="136037"/>
    <lineage>
        <taxon>Eukaryota</taxon>
        <taxon>Metazoa</taxon>
        <taxon>Ecdysozoa</taxon>
        <taxon>Arthropoda</taxon>
        <taxon>Hexapoda</taxon>
        <taxon>Insecta</taxon>
        <taxon>Pterygota</taxon>
        <taxon>Neoptera</taxon>
        <taxon>Polyneoptera</taxon>
        <taxon>Dictyoptera</taxon>
        <taxon>Blattodea</taxon>
        <taxon>Blattoidea</taxon>
        <taxon>Termitoidae</taxon>
        <taxon>Termopsidae</taxon>
        <taxon>Zootermopsis</taxon>
    </lineage>
</organism>
<dbReference type="GO" id="GO:0048487">
    <property type="term" value="F:beta-tubulin binding"/>
    <property type="evidence" value="ECO:0007669"/>
    <property type="project" value="TreeGrafter"/>
</dbReference>
<keyword evidence="2" id="KW-0175">Coiled coil</keyword>
<name>A0A067RER3_ZOONE</name>
<dbReference type="PRINTS" id="PR02043">
    <property type="entry name" value="CANCERSCCP1"/>
</dbReference>
<dbReference type="GO" id="GO:0008017">
    <property type="term" value="F:microtubule binding"/>
    <property type="evidence" value="ECO:0007669"/>
    <property type="project" value="TreeGrafter"/>
</dbReference>
<dbReference type="STRING" id="136037.A0A067RER3"/>
<dbReference type="Proteomes" id="UP000027135">
    <property type="component" value="Unassembled WGS sequence"/>
</dbReference>
<gene>
    <name evidence="5" type="ORF">L798_07831</name>
</gene>
<feature type="domain" description="IC97/Casc1 N-terminal" evidence="4">
    <location>
        <begin position="28"/>
        <end position="222"/>
    </location>
</feature>
<reference evidence="5 6" key="1">
    <citation type="journal article" date="2014" name="Nat. Commun.">
        <title>Molecular traces of alternative social organization in a termite genome.</title>
        <authorList>
            <person name="Terrapon N."/>
            <person name="Li C."/>
            <person name="Robertson H.M."/>
            <person name="Ji L."/>
            <person name="Meng X."/>
            <person name="Booth W."/>
            <person name="Chen Z."/>
            <person name="Childers C.P."/>
            <person name="Glastad K.M."/>
            <person name="Gokhale K."/>
            <person name="Gowin J."/>
            <person name="Gronenberg W."/>
            <person name="Hermansen R.A."/>
            <person name="Hu H."/>
            <person name="Hunt B.G."/>
            <person name="Huylmans A.K."/>
            <person name="Khalil S.M."/>
            <person name="Mitchell R.D."/>
            <person name="Munoz-Torres M.C."/>
            <person name="Mustard J.A."/>
            <person name="Pan H."/>
            <person name="Reese J.T."/>
            <person name="Scharf M.E."/>
            <person name="Sun F."/>
            <person name="Vogel H."/>
            <person name="Xiao J."/>
            <person name="Yang W."/>
            <person name="Yang Z."/>
            <person name="Yang Z."/>
            <person name="Zhou J."/>
            <person name="Zhu J."/>
            <person name="Brent C.S."/>
            <person name="Elsik C.G."/>
            <person name="Goodisman M.A."/>
            <person name="Liberles D.A."/>
            <person name="Roe R.M."/>
            <person name="Vargo E.L."/>
            <person name="Vilcinskas A."/>
            <person name="Wang J."/>
            <person name="Bornberg-Bauer E."/>
            <person name="Korb J."/>
            <person name="Zhang G."/>
            <person name="Liebig J."/>
        </authorList>
    </citation>
    <scope>NUCLEOTIDE SEQUENCE [LARGE SCALE GENOMIC DNA]</scope>
    <source>
        <tissue evidence="5">Whole organism</tissue>
    </source>
</reference>
<dbReference type="EMBL" id="KK852740">
    <property type="protein sequence ID" value="KDR17392.1"/>
    <property type="molecule type" value="Genomic_DNA"/>
</dbReference>